<reference evidence="2" key="1">
    <citation type="journal article" date="2011" name="Genome Biol.">
        <title>Comparative genomics of the social amoebae Dictyostelium discoideum and Dictyostelium purpureum.</title>
        <authorList>
            <consortium name="US DOE Joint Genome Institute (JGI-PGF)"/>
            <person name="Sucgang R."/>
            <person name="Kuo A."/>
            <person name="Tian X."/>
            <person name="Salerno W."/>
            <person name="Parikh A."/>
            <person name="Feasley C.L."/>
            <person name="Dalin E."/>
            <person name="Tu H."/>
            <person name="Huang E."/>
            <person name="Barry K."/>
            <person name="Lindquist E."/>
            <person name="Shapiro H."/>
            <person name="Bruce D."/>
            <person name="Schmutz J."/>
            <person name="Salamov A."/>
            <person name="Fey P."/>
            <person name="Gaudet P."/>
            <person name="Anjard C."/>
            <person name="Babu M.M."/>
            <person name="Basu S."/>
            <person name="Bushmanova Y."/>
            <person name="van der Wel H."/>
            <person name="Katoh-Kurasawa M."/>
            <person name="Dinh C."/>
            <person name="Coutinho P.M."/>
            <person name="Saito T."/>
            <person name="Elias M."/>
            <person name="Schaap P."/>
            <person name="Kay R.R."/>
            <person name="Henrissat B."/>
            <person name="Eichinger L."/>
            <person name="Rivero F."/>
            <person name="Putnam N.H."/>
            <person name="West C.M."/>
            <person name="Loomis W.F."/>
            <person name="Chisholm R.L."/>
            <person name="Shaulsky G."/>
            <person name="Strassmann J.E."/>
            <person name="Queller D.C."/>
            <person name="Kuspa A."/>
            <person name="Grigoriev I.V."/>
        </authorList>
    </citation>
    <scope>NUCLEOTIDE SEQUENCE [LARGE SCALE GENOMIC DNA]</scope>
    <source>
        <strain evidence="2">QSDP1</strain>
    </source>
</reference>
<dbReference type="RefSeq" id="XP_003287209.1">
    <property type="nucleotide sequence ID" value="XM_003287161.1"/>
</dbReference>
<keyword evidence="2" id="KW-1185">Reference proteome</keyword>
<dbReference type="Proteomes" id="UP000001064">
    <property type="component" value="Unassembled WGS sequence"/>
</dbReference>
<dbReference type="GeneID" id="10500929"/>
<evidence type="ECO:0000313" key="1">
    <source>
        <dbReference type="EMBL" id="EGC36263.1"/>
    </source>
</evidence>
<dbReference type="KEGG" id="dpp:DICPUDRAFT_151294"/>
<proteinExistence type="predicted"/>
<organism evidence="1 2">
    <name type="scientific">Dictyostelium purpureum</name>
    <name type="common">Slime mold</name>
    <dbReference type="NCBI Taxonomy" id="5786"/>
    <lineage>
        <taxon>Eukaryota</taxon>
        <taxon>Amoebozoa</taxon>
        <taxon>Evosea</taxon>
        <taxon>Eumycetozoa</taxon>
        <taxon>Dictyostelia</taxon>
        <taxon>Dictyosteliales</taxon>
        <taxon>Dictyosteliaceae</taxon>
        <taxon>Dictyostelium</taxon>
    </lineage>
</organism>
<dbReference type="EMBL" id="GL871032">
    <property type="protein sequence ID" value="EGC36263.1"/>
    <property type="molecule type" value="Genomic_DNA"/>
</dbReference>
<dbReference type="InParanoid" id="F0ZIH4"/>
<name>F0ZIH4_DICPU</name>
<accession>F0ZIH4</accession>
<dbReference type="VEuPathDB" id="AmoebaDB:DICPUDRAFT_151294"/>
<evidence type="ECO:0000313" key="2">
    <source>
        <dbReference type="Proteomes" id="UP000001064"/>
    </source>
</evidence>
<sequence length="59" mass="6824">MSIFKNITLLGSNVSKSNNKKLNENSGIFMNENTNNTNAKWNPRYYLIKCKYFEMTAIA</sequence>
<gene>
    <name evidence="1" type="ORF">DICPUDRAFT_151294</name>
</gene>
<protein>
    <submittedName>
        <fullName evidence="1">Uncharacterized protein</fullName>
    </submittedName>
</protein>
<dbReference type="AlphaFoldDB" id="F0ZIH4"/>